<dbReference type="AlphaFoldDB" id="A0A0L6V5F4"/>
<evidence type="ECO:0000313" key="3">
    <source>
        <dbReference type="EMBL" id="KNZ55944.1"/>
    </source>
</evidence>
<keyword evidence="2" id="KW-1133">Transmembrane helix</keyword>
<sequence>MTEVMTSVVSFDFSPRQSLESFVGYPKGLCNVNLFLVILKDFFLIRLLTSPLIVWRWVSIDLKSASYGFLASRLHVIPTHIRNGRPCLMMSSFEILILHIIRNNQVEKKINTYLYDDLRAEKNLAGSIPAIRGLTSLVWVLTQNYACTCTSQNPDSFLDMHIVIFYSFYSHRTHRYKQLPHWFSHSFSAEPFQKRTKAFFAPISCPLIQVTESQLQLEPRCQHGNQKKYNKRERKKKGKRKEKEKDQDREESAKYETQTPASSSIPHRPPAMQMAWLVNTCHVFSPPTLFAFLFYSHLLWIFFLIVSGKQKEASKKDLIASMKKYISKE</sequence>
<feature type="compositionally biased region" description="Basic residues" evidence="1">
    <location>
        <begin position="225"/>
        <end position="240"/>
    </location>
</feature>
<organism evidence="3 4">
    <name type="scientific">Puccinia sorghi</name>
    <dbReference type="NCBI Taxonomy" id="27349"/>
    <lineage>
        <taxon>Eukaryota</taxon>
        <taxon>Fungi</taxon>
        <taxon>Dikarya</taxon>
        <taxon>Basidiomycota</taxon>
        <taxon>Pucciniomycotina</taxon>
        <taxon>Pucciniomycetes</taxon>
        <taxon>Pucciniales</taxon>
        <taxon>Pucciniaceae</taxon>
        <taxon>Puccinia</taxon>
    </lineage>
</organism>
<evidence type="ECO:0000256" key="2">
    <source>
        <dbReference type="SAM" id="Phobius"/>
    </source>
</evidence>
<reference evidence="3 4" key="1">
    <citation type="submission" date="2015-08" db="EMBL/GenBank/DDBJ databases">
        <title>Next Generation Sequencing and Analysis of the Genome of Puccinia sorghi L Schw, the Causal Agent of Maize Common Rust.</title>
        <authorList>
            <person name="Rochi L."/>
            <person name="Burguener G."/>
            <person name="Darino M."/>
            <person name="Turjanski A."/>
            <person name="Kreff E."/>
            <person name="Dieguez M.J."/>
            <person name="Sacco F."/>
        </authorList>
    </citation>
    <scope>NUCLEOTIDE SEQUENCE [LARGE SCALE GENOMIC DNA]</scope>
    <source>
        <strain evidence="3 4">RO10H11247</strain>
    </source>
</reference>
<proteinExistence type="predicted"/>
<feature type="transmembrane region" description="Helical" evidence="2">
    <location>
        <begin position="289"/>
        <end position="306"/>
    </location>
</feature>
<keyword evidence="4" id="KW-1185">Reference proteome</keyword>
<keyword evidence="2" id="KW-0472">Membrane</keyword>
<name>A0A0L6V5F4_9BASI</name>
<gene>
    <name evidence="3" type="ORF">VP01_2539g2</name>
</gene>
<dbReference type="VEuPathDB" id="FungiDB:VP01_2539g2"/>
<feature type="compositionally biased region" description="Basic and acidic residues" evidence="1">
    <location>
        <begin position="241"/>
        <end position="254"/>
    </location>
</feature>
<keyword evidence="2" id="KW-0812">Transmembrane</keyword>
<feature type="compositionally biased region" description="Polar residues" evidence="1">
    <location>
        <begin position="255"/>
        <end position="265"/>
    </location>
</feature>
<dbReference type="EMBL" id="LAVV01007435">
    <property type="protein sequence ID" value="KNZ55944.1"/>
    <property type="molecule type" value="Genomic_DNA"/>
</dbReference>
<dbReference type="Proteomes" id="UP000037035">
    <property type="component" value="Unassembled WGS sequence"/>
</dbReference>
<protein>
    <submittedName>
        <fullName evidence="3">Uncharacterized protein</fullName>
    </submittedName>
</protein>
<evidence type="ECO:0000256" key="1">
    <source>
        <dbReference type="SAM" id="MobiDB-lite"/>
    </source>
</evidence>
<evidence type="ECO:0000313" key="4">
    <source>
        <dbReference type="Proteomes" id="UP000037035"/>
    </source>
</evidence>
<feature type="region of interest" description="Disordered" evidence="1">
    <location>
        <begin position="221"/>
        <end position="267"/>
    </location>
</feature>
<comment type="caution">
    <text evidence="3">The sequence shown here is derived from an EMBL/GenBank/DDBJ whole genome shotgun (WGS) entry which is preliminary data.</text>
</comment>
<accession>A0A0L6V5F4</accession>